<dbReference type="OrthoDB" id="341838at2"/>
<organism evidence="1 2">
    <name type="scientific">Leptospira barantonii</name>
    <dbReference type="NCBI Taxonomy" id="2023184"/>
    <lineage>
        <taxon>Bacteria</taxon>
        <taxon>Pseudomonadati</taxon>
        <taxon>Spirochaetota</taxon>
        <taxon>Spirochaetia</taxon>
        <taxon>Leptospirales</taxon>
        <taxon>Leptospiraceae</taxon>
        <taxon>Leptospira</taxon>
    </lineage>
</organism>
<protein>
    <submittedName>
        <fullName evidence="1">Uncharacterized protein</fullName>
    </submittedName>
</protein>
<gene>
    <name evidence="1" type="ORF">EHQ76_18915</name>
</gene>
<reference evidence="1 2" key="1">
    <citation type="journal article" date="2019" name="PLoS Negl. Trop. Dis.">
        <title>Revisiting the worldwide diversity of Leptospira species in the environment.</title>
        <authorList>
            <person name="Vincent A.T."/>
            <person name="Schiettekatte O."/>
            <person name="Bourhy P."/>
            <person name="Veyrier F.J."/>
            <person name="Picardeau M."/>
        </authorList>
    </citation>
    <scope>NUCLEOTIDE SEQUENCE [LARGE SCALE GENOMIC DNA]</scope>
    <source>
        <strain evidence="1 2">201702444</strain>
    </source>
</reference>
<dbReference type="RefSeq" id="WP_135672420.1">
    <property type="nucleotide sequence ID" value="NZ_RQGN01000102.1"/>
</dbReference>
<comment type="caution">
    <text evidence="1">The sequence shown here is derived from an EMBL/GenBank/DDBJ whole genome shotgun (WGS) entry which is preliminary data.</text>
</comment>
<evidence type="ECO:0000313" key="2">
    <source>
        <dbReference type="Proteomes" id="UP000298429"/>
    </source>
</evidence>
<accession>A0A5F2AYC9</accession>
<dbReference type="Proteomes" id="UP000298429">
    <property type="component" value="Unassembled WGS sequence"/>
</dbReference>
<dbReference type="AlphaFoldDB" id="A0A5F2AYC9"/>
<evidence type="ECO:0000313" key="1">
    <source>
        <dbReference type="EMBL" id="TGL92994.1"/>
    </source>
</evidence>
<dbReference type="EMBL" id="RQGN01000102">
    <property type="protein sequence ID" value="TGL92994.1"/>
    <property type="molecule type" value="Genomic_DNA"/>
</dbReference>
<name>A0A5F2AYC9_9LEPT</name>
<sequence length="249" mass="28319">MKLSADFQTGNLRLLFGKESDSVNSQLAGLPLNRNVKGFVLEIFPGGAWISIGGKKLKTTSDSGPLFAGEILTLAVKSGKKGIELRILERELKGNENSPYKLETMGMSVRELSEKMNGTDFKDASPETSLFKVLKTYYPFLEWNSELPYFRWEFSGGNAEGTYDPQEETKKFLFRIQTEKTGKTMVLFLWKENSGEDLQINATFDNFKMYLHACQNKEKFKRILMESSVSFQGYNLAYKSSLTQKEWNA</sequence>
<proteinExistence type="predicted"/>